<keyword evidence="4" id="KW-0812">Transmembrane</keyword>
<comment type="pathway">
    <text evidence="1">Lipid metabolism.</text>
</comment>
<dbReference type="InterPro" id="IPR002123">
    <property type="entry name" value="Plipid/glycerol_acylTrfase"/>
</dbReference>
<dbReference type="SMART" id="SM00563">
    <property type="entry name" value="PlsC"/>
    <property type="match status" value="1"/>
</dbReference>
<dbReference type="GO" id="GO:0006654">
    <property type="term" value="P:phosphatidic acid biosynthetic process"/>
    <property type="evidence" value="ECO:0007669"/>
    <property type="project" value="TreeGrafter"/>
</dbReference>
<evidence type="ECO:0000313" key="7">
    <source>
        <dbReference type="Proteomes" id="UP000294498"/>
    </source>
</evidence>
<sequence length="245" mass="27422">MHWLYVLYALILFGLTLILTFLLAVPASFLGETRGGNLIYKICRAWADVWLAGVGIRHKNIYVHRPQKGSPCIYVANHISFLDAALIVKAVRYPVRPLGKIEMTKAPLFGFIYKKAIVVVDRSDPEHRAASVRRLVKQLQKGISVFIFPEGTFNLTGKPLAPFYDGAFRMAIETGYPVQPVLFLDAGKRLPNTSIFKLNPGRSRAVFLESVPVDGLTLDDVHRLKTLVHEKMEKGLNDYGPLSFG</sequence>
<evidence type="ECO:0000313" key="6">
    <source>
        <dbReference type="EMBL" id="TDW96081.1"/>
    </source>
</evidence>
<dbReference type="PANTHER" id="PTHR10434">
    <property type="entry name" value="1-ACYL-SN-GLYCEROL-3-PHOSPHATE ACYLTRANSFERASE"/>
    <property type="match status" value="1"/>
</dbReference>
<dbReference type="GO" id="GO:0003841">
    <property type="term" value="F:1-acylglycerol-3-phosphate O-acyltransferase activity"/>
    <property type="evidence" value="ECO:0007669"/>
    <property type="project" value="TreeGrafter"/>
</dbReference>
<accession>A0A4R8DEU6</accession>
<comment type="caution">
    <text evidence="6">The sequence shown here is derived from an EMBL/GenBank/DDBJ whole genome shotgun (WGS) entry which is preliminary data.</text>
</comment>
<dbReference type="PANTHER" id="PTHR10434:SF66">
    <property type="entry name" value="PHOSPHOLIPID_GLYCEROL ACYLTRANSFERASE DOMAIN-CONTAINING PROTEIN"/>
    <property type="match status" value="1"/>
</dbReference>
<dbReference type="CDD" id="cd07989">
    <property type="entry name" value="LPLAT_AGPAT-like"/>
    <property type="match status" value="1"/>
</dbReference>
<feature type="domain" description="Phospholipid/glycerol acyltransferase" evidence="5">
    <location>
        <begin position="72"/>
        <end position="186"/>
    </location>
</feature>
<evidence type="ECO:0000256" key="1">
    <source>
        <dbReference type="ARBA" id="ARBA00005189"/>
    </source>
</evidence>
<keyword evidence="3 6" id="KW-0012">Acyltransferase</keyword>
<keyword evidence="4" id="KW-0472">Membrane</keyword>
<evidence type="ECO:0000256" key="3">
    <source>
        <dbReference type="ARBA" id="ARBA00023315"/>
    </source>
</evidence>
<reference evidence="6 7" key="1">
    <citation type="submission" date="2019-03" db="EMBL/GenBank/DDBJ databases">
        <title>Genomic Encyclopedia of Type Strains, Phase IV (KMG-IV): sequencing the most valuable type-strain genomes for metagenomic binning, comparative biology and taxonomic classification.</title>
        <authorList>
            <person name="Goeker M."/>
        </authorList>
    </citation>
    <scope>NUCLEOTIDE SEQUENCE [LARGE SCALE GENOMIC DNA]</scope>
    <source>
        <strain evidence="6 7">DSM 100059</strain>
    </source>
</reference>
<name>A0A4R8DEU6_9BACT</name>
<proteinExistence type="predicted"/>
<dbReference type="Proteomes" id="UP000294498">
    <property type="component" value="Unassembled WGS sequence"/>
</dbReference>
<dbReference type="SUPFAM" id="SSF69593">
    <property type="entry name" value="Glycerol-3-phosphate (1)-acyltransferase"/>
    <property type="match status" value="1"/>
</dbReference>
<evidence type="ECO:0000256" key="4">
    <source>
        <dbReference type="SAM" id="Phobius"/>
    </source>
</evidence>
<evidence type="ECO:0000259" key="5">
    <source>
        <dbReference type="SMART" id="SM00563"/>
    </source>
</evidence>
<keyword evidence="7" id="KW-1185">Reference proteome</keyword>
<dbReference type="EMBL" id="SODV01000002">
    <property type="protein sequence ID" value="TDW96081.1"/>
    <property type="molecule type" value="Genomic_DNA"/>
</dbReference>
<protein>
    <submittedName>
        <fullName evidence="6">1-acyl-sn-glycerol-3-phosphate acyltransferase</fullName>
    </submittedName>
</protein>
<feature type="transmembrane region" description="Helical" evidence="4">
    <location>
        <begin position="6"/>
        <end position="31"/>
    </location>
</feature>
<dbReference type="Pfam" id="PF01553">
    <property type="entry name" value="Acyltransferase"/>
    <property type="match status" value="1"/>
</dbReference>
<gene>
    <name evidence="6" type="ORF">EDB95_3904</name>
</gene>
<organism evidence="6 7">
    <name type="scientific">Dinghuibacter silviterrae</name>
    <dbReference type="NCBI Taxonomy" id="1539049"/>
    <lineage>
        <taxon>Bacteria</taxon>
        <taxon>Pseudomonadati</taxon>
        <taxon>Bacteroidota</taxon>
        <taxon>Chitinophagia</taxon>
        <taxon>Chitinophagales</taxon>
        <taxon>Chitinophagaceae</taxon>
        <taxon>Dinghuibacter</taxon>
    </lineage>
</organism>
<evidence type="ECO:0000256" key="2">
    <source>
        <dbReference type="ARBA" id="ARBA00022679"/>
    </source>
</evidence>
<keyword evidence="4" id="KW-1133">Transmembrane helix</keyword>
<keyword evidence="2 6" id="KW-0808">Transferase</keyword>
<dbReference type="AlphaFoldDB" id="A0A4R8DEU6"/>